<evidence type="ECO:0000313" key="14">
    <source>
        <dbReference type="Proteomes" id="UP000009102"/>
    </source>
</evidence>
<evidence type="ECO:0000256" key="9">
    <source>
        <dbReference type="ARBA" id="ARBA00069174"/>
    </source>
</evidence>
<organism evidence="13 14">
    <name type="scientific">Halothiobacillus neapolitanus (strain ATCC 23641 / DSM 15147 / CIP 104769 / NCIMB 8539 / c2)</name>
    <name type="common">Thiobacillus neapolitanus</name>
    <dbReference type="NCBI Taxonomy" id="555778"/>
    <lineage>
        <taxon>Bacteria</taxon>
        <taxon>Pseudomonadati</taxon>
        <taxon>Pseudomonadota</taxon>
        <taxon>Gammaproteobacteria</taxon>
        <taxon>Chromatiales</taxon>
        <taxon>Halothiobacillaceae</taxon>
        <taxon>Halothiobacillus</taxon>
    </lineage>
</organism>
<comment type="cofactor">
    <cofactor evidence="1 12">
        <name>pyridoxal 5'-phosphate</name>
        <dbReference type="ChEBI" id="CHEBI:597326"/>
    </cofactor>
</comment>
<dbReference type="KEGG" id="hna:Hneap_1266"/>
<dbReference type="InterPro" id="IPR018300">
    <property type="entry name" value="Aminotrans_IV_CS"/>
</dbReference>
<evidence type="ECO:0000256" key="5">
    <source>
        <dbReference type="ARBA" id="ARBA00035633"/>
    </source>
</evidence>
<dbReference type="GO" id="GO:0008652">
    <property type="term" value="P:amino acid biosynthetic process"/>
    <property type="evidence" value="ECO:0007669"/>
    <property type="project" value="UniProtKB-ARBA"/>
</dbReference>
<dbReference type="GO" id="GO:0046656">
    <property type="term" value="P:folic acid biosynthetic process"/>
    <property type="evidence" value="ECO:0007669"/>
    <property type="project" value="UniProtKB-KW"/>
</dbReference>
<dbReference type="GO" id="GO:0008696">
    <property type="term" value="F:4-amino-4-deoxychorismate lyase activity"/>
    <property type="evidence" value="ECO:0007669"/>
    <property type="project" value="UniProtKB-EC"/>
</dbReference>
<keyword evidence="4" id="KW-0289">Folate biosynthesis</keyword>
<dbReference type="InterPro" id="IPR043131">
    <property type="entry name" value="BCAT-like_N"/>
</dbReference>
<dbReference type="OrthoDB" id="21319at2"/>
<name>D0L079_HALNC</name>
<sequence>MQAVYFNGRWIAPEEANISAFDRGFLFGDGVYEVIPAFNRRLFGAGAHLDRLTRSLDQIDIQDPLTRAQWMDVLVRLVSECGADDVSIYIQVTRGATAKRDHAYPNPPLPPTVLASASAIVPLSAEIFTKGAKAITVPDLRWGRCDIKSVNLLPNIMARQQAVAAGAVEAIMVREGIALEGAASNLFAVIDDELLTAPLGPHILGGVTRNRLVDMVKDQGQIPLLEVPIPFDRLFDATEVFMTSSTRDLLPITRINAHPVGTGKVGPIWTKLSKAFTKLKQQRET</sequence>
<dbReference type="FunFam" id="3.20.10.10:FF:000002">
    <property type="entry name" value="D-alanine aminotransferase"/>
    <property type="match status" value="1"/>
</dbReference>
<evidence type="ECO:0000256" key="6">
    <source>
        <dbReference type="ARBA" id="ARBA00035676"/>
    </source>
</evidence>
<reference evidence="13 14" key="1">
    <citation type="submission" date="2009-10" db="EMBL/GenBank/DDBJ databases">
        <title>Complete sequence of Halothiobacillus neapolitanus c2.</title>
        <authorList>
            <consortium name="US DOE Joint Genome Institute"/>
            <person name="Lucas S."/>
            <person name="Copeland A."/>
            <person name="Lapidus A."/>
            <person name="Glavina del Rio T."/>
            <person name="Tice H."/>
            <person name="Bruce D."/>
            <person name="Goodwin L."/>
            <person name="Pitluck S."/>
            <person name="Davenport K."/>
            <person name="Brettin T."/>
            <person name="Detter J.C."/>
            <person name="Han C."/>
            <person name="Tapia R."/>
            <person name="Larimer F."/>
            <person name="Land M."/>
            <person name="Hauser L."/>
            <person name="Kyrpides N."/>
            <person name="Mikhailova N."/>
            <person name="Kerfeld C."/>
            <person name="Cannon G."/>
            <person name="Heinhort S."/>
        </authorList>
    </citation>
    <scope>NUCLEOTIDE SEQUENCE [LARGE SCALE GENOMIC DNA]</scope>
    <source>
        <strain evidence="14">ATCC 23641 / c2</strain>
    </source>
</reference>
<keyword evidence="3 12" id="KW-0663">Pyridoxal phosphate</keyword>
<evidence type="ECO:0000313" key="13">
    <source>
        <dbReference type="EMBL" id="ACX96102.1"/>
    </source>
</evidence>
<comment type="similarity">
    <text evidence="2 11">Belongs to the class-IV pyridoxal-phosphate-dependent aminotransferase family.</text>
</comment>
<dbReference type="EC" id="4.1.3.38" evidence="6"/>
<dbReference type="Gene3D" id="3.30.470.10">
    <property type="match status" value="1"/>
</dbReference>
<dbReference type="HOGENOM" id="CLU_020844_4_1_6"/>
<evidence type="ECO:0000256" key="10">
    <source>
        <dbReference type="ARBA" id="ARBA00080135"/>
    </source>
</evidence>
<comment type="function">
    <text evidence="8">Involved in the biosynthesis of p-aminobenzoate (PABA), a precursor of tetrahydrofolate. Converts 4-amino-4-deoxychorismate into 4-aminobenzoate (PABA) and pyruvate.</text>
</comment>
<keyword evidence="13" id="KW-0808">Transferase</keyword>
<dbReference type="GO" id="GO:0008483">
    <property type="term" value="F:transaminase activity"/>
    <property type="evidence" value="ECO:0007669"/>
    <property type="project" value="UniProtKB-KW"/>
</dbReference>
<dbReference type="InterPro" id="IPR001544">
    <property type="entry name" value="Aminotrans_IV"/>
</dbReference>
<evidence type="ECO:0000256" key="8">
    <source>
        <dbReference type="ARBA" id="ARBA00054027"/>
    </source>
</evidence>
<proteinExistence type="inferred from homology"/>
<evidence type="ECO:0000256" key="12">
    <source>
        <dbReference type="RuleBase" id="RU004516"/>
    </source>
</evidence>
<evidence type="ECO:0000256" key="4">
    <source>
        <dbReference type="ARBA" id="ARBA00022909"/>
    </source>
</evidence>
<gene>
    <name evidence="13" type="ordered locus">Hneap_1266</name>
</gene>
<comment type="catalytic activity">
    <reaction evidence="7">
        <text>4-amino-4-deoxychorismate = 4-aminobenzoate + pyruvate + H(+)</text>
        <dbReference type="Rhea" id="RHEA:16201"/>
        <dbReference type="ChEBI" id="CHEBI:15361"/>
        <dbReference type="ChEBI" id="CHEBI:15378"/>
        <dbReference type="ChEBI" id="CHEBI:17836"/>
        <dbReference type="ChEBI" id="CHEBI:58406"/>
        <dbReference type="EC" id="4.1.3.38"/>
    </reaction>
</comment>
<evidence type="ECO:0000256" key="11">
    <source>
        <dbReference type="RuleBase" id="RU004106"/>
    </source>
</evidence>
<dbReference type="Gene3D" id="3.20.10.10">
    <property type="entry name" value="D-amino Acid Aminotransferase, subunit A, domain 2"/>
    <property type="match status" value="1"/>
</dbReference>
<dbReference type="SUPFAM" id="SSF56752">
    <property type="entry name" value="D-aminoacid aminotransferase-like PLP-dependent enzymes"/>
    <property type="match status" value="1"/>
</dbReference>
<comment type="pathway">
    <text evidence="5">Cofactor biosynthesis; tetrahydrofolate biosynthesis; 4-aminobenzoate from chorismate: step 2/2.</text>
</comment>
<protein>
    <recommendedName>
        <fullName evidence="9">Aminodeoxychorismate lyase</fullName>
        <ecNumber evidence="6">4.1.3.38</ecNumber>
    </recommendedName>
    <alternativeName>
        <fullName evidence="10">4-amino-4-deoxychorismate lyase</fullName>
    </alternativeName>
</protein>
<dbReference type="EMBL" id="CP001801">
    <property type="protein sequence ID" value="ACX96102.1"/>
    <property type="molecule type" value="Genomic_DNA"/>
</dbReference>
<dbReference type="Pfam" id="PF01063">
    <property type="entry name" value="Aminotran_4"/>
    <property type="match status" value="1"/>
</dbReference>
<dbReference type="Proteomes" id="UP000009102">
    <property type="component" value="Chromosome"/>
</dbReference>
<dbReference type="PROSITE" id="PS00770">
    <property type="entry name" value="AA_TRANSFER_CLASS_4"/>
    <property type="match status" value="1"/>
</dbReference>
<keyword evidence="14" id="KW-1185">Reference proteome</keyword>
<dbReference type="InterPro" id="IPR043132">
    <property type="entry name" value="BCAT-like_C"/>
</dbReference>
<dbReference type="PANTHER" id="PTHR42743:SF10">
    <property type="entry name" value="D-ALANINE AMINOTRANSFERASE"/>
    <property type="match status" value="1"/>
</dbReference>
<dbReference type="STRING" id="555778.Hneap_1266"/>
<dbReference type="InterPro" id="IPR050571">
    <property type="entry name" value="Class-IV_PLP-Dep_Aminotrnsfr"/>
</dbReference>
<dbReference type="RefSeq" id="WP_012824136.1">
    <property type="nucleotide sequence ID" value="NC_013422.1"/>
</dbReference>
<accession>D0L079</accession>
<dbReference type="PANTHER" id="PTHR42743">
    <property type="entry name" value="AMINO-ACID AMINOTRANSFERASE"/>
    <property type="match status" value="1"/>
</dbReference>
<evidence type="ECO:0000256" key="1">
    <source>
        <dbReference type="ARBA" id="ARBA00001933"/>
    </source>
</evidence>
<keyword evidence="13" id="KW-0032">Aminotransferase</keyword>
<dbReference type="eggNOG" id="COG0115">
    <property type="taxonomic scope" value="Bacteria"/>
</dbReference>
<dbReference type="AlphaFoldDB" id="D0L079"/>
<evidence type="ECO:0000256" key="3">
    <source>
        <dbReference type="ARBA" id="ARBA00022898"/>
    </source>
</evidence>
<dbReference type="InterPro" id="IPR036038">
    <property type="entry name" value="Aminotransferase-like"/>
</dbReference>
<evidence type="ECO:0000256" key="2">
    <source>
        <dbReference type="ARBA" id="ARBA00009320"/>
    </source>
</evidence>
<evidence type="ECO:0000256" key="7">
    <source>
        <dbReference type="ARBA" id="ARBA00049529"/>
    </source>
</evidence>
<dbReference type="GO" id="GO:0005829">
    <property type="term" value="C:cytosol"/>
    <property type="evidence" value="ECO:0007669"/>
    <property type="project" value="TreeGrafter"/>
</dbReference>